<keyword evidence="2" id="KW-1185">Reference proteome</keyword>
<organism evidence="1 2">
    <name type="scientific">Persea americana</name>
    <name type="common">Avocado</name>
    <dbReference type="NCBI Taxonomy" id="3435"/>
    <lineage>
        <taxon>Eukaryota</taxon>
        <taxon>Viridiplantae</taxon>
        <taxon>Streptophyta</taxon>
        <taxon>Embryophyta</taxon>
        <taxon>Tracheophyta</taxon>
        <taxon>Spermatophyta</taxon>
        <taxon>Magnoliopsida</taxon>
        <taxon>Magnoliidae</taxon>
        <taxon>Laurales</taxon>
        <taxon>Lauraceae</taxon>
        <taxon>Persea</taxon>
    </lineage>
</organism>
<accession>A0ACC2M4L4</accession>
<protein>
    <submittedName>
        <fullName evidence="1">Uncharacterized protein</fullName>
    </submittedName>
</protein>
<reference evidence="1 2" key="1">
    <citation type="journal article" date="2022" name="Hortic Res">
        <title>A haplotype resolved chromosomal level avocado genome allows analysis of novel avocado genes.</title>
        <authorList>
            <person name="Nath O."/>
            <person name="Fletcher S.J."/>
            <person name="Hayward A."/>
            <person name="Shaw L.M."/>
            <person name="Masouleh A.K."/>
            <person name="Furtado A."/>
            <person name="Henry R.J."/>
            <person name="Mitter N."/>
        </authorList>
    </citation>
    <scope>NUCLEOTIDE SEQUENCE [LARGE SCALE GENOMIC DNA]</scope>
    <source>
        <strain evidence="2">cv. Hass</strain>
    </source>
</reference>
<proteinExistence type="predicted"/>
<evidence type="ECO:0000313" key="2">
    <source>
        <dbReference type="Proteomes" id="UP001234297"/>
    </source>
</evidence>
<sequence>MVIVIVVIEFVDSQAPRPVCSLSFQNSSSANTSSCEGGNWGGILSKSCCGASFEEYLHALAQRASQTGQLFLNDNEQRLCLDVMKNFNEDVLDCGIDRLTNGGRGCSNFTVSDVIGKLGNRFKGLEDDCQLLGLEGDKNSACAPCSRRWNEIGGSFHNGEESDKIEEDVCRFAVLVSLMSTRIDDVNWILAVFKCLGEQSLNQELQESRTKKKATLRAGLWILIGGLIVTAVVVFILAYILLKKRFKSNALQRKDDVKELLPGGRGCQKIPIKEIYAATNNLSALNFIGQGIAGKVYKGILSNGRHVAVKHINKDEYVESFMREVTSLSHVRHSNLVALLGHCEEEDECFLVYELCSNGNLSEWLFGKDRVLSWIQRLEIAIDSARGLWFLHTYPGGCIVHRDIKILSGKKVINLNVKQPMSLDKMAKILTRGGNIYEFVDPKLNEGYSMEAFDLTFKLALACTAHKKQRPSMEQVVSRLEEALDISTSSESPLESFTS</sequence>
<evidence type="ECO:0000313" key="1">
    <source>
        <dbReference type="EMBL" id="KAJ8640259.1"/>
    </source>
</evidence>
<dbReference type="EMBL" id="CM056813">
    <property type="protein sequence ID" value="KAJ8640259.1"/>
    <property type="molecule type" value="Genomic_DNA"/>
</dbReference>
<name>A0ACC2M4L4_PERAE</name>
<gene>
    <name evidence="1" type="ORF">MRB53_016953</name>
</gene>
<dbReference type="Proteomes" id="UP001234297">
    <property type="component" value="Chromosome 5"/>
</dbReference>
<comment type="caution">
    <text evidence="1">The sequence shown here is derived from an EMBL/GenBank/DDBJ whole genome shotgun (WGS) entry which is preliminary data.</text>
</comment>